<dbReference type="Gene3D" id="3.30.9.10">
    <property type="entry name" value="D-Amino Acid Oxidase, subunit A, domain 2"/>
    <property type="match status" value="1"/>
</dbReference>
<dbReference type="RefSeq" id="WP_184711884.1">
    <property type="nucleotide sequence ID" value="NZ_JACHJP010000001.1"/>
</dbReference>
<dbReference type="InterPro" id="IPR036188">
    <property type="entry name" value="FAD/NAD-bd_sf"/>
</dbReference>
<feature type="region of interest" description="Disordered" evidence="1">
    <location>
        <begin position="71"/>
        <end position="94"/>
    </location>
</feature>
<feature type="domain" description="FAD-binding" evidence="2">
    <location>
        <begin position="2"/>
        <end position="331"/>
    </location>
</feature>
<protein>
    <submittedName>
        <fullName evidence="3">2-polyprenyl-6-methoxyphenol hydroxylase-like FAD-dependent oxidoreductase</fullName>
    </submittedName>
</protein>
<dbReference type="Proteomes" id="UP000552644">
    <property type="component" value="Unassembled WGS sequence"/>
</dbReference>
<dbReference type="InterPro" id="IPR002938">
    <property type="entry name" value="FAD-bd"/>
</dbReference>
<name>A0A7W7QG85_9ACTN</name>
<keyword evidence="4" id="KW-1185">Reference proteome</keyword>
<dbReference type="GO" id="GO:0071949">
    <property type="term" value="F:FAD binding"/>
    <property type="evidence" value="ECO:0007669"/>
    <property type="project" value="InterPro"/>
</dbReference>
<gene>
    <name evidence="3" type="ORF">FHS44_000128</name>
</gene>
<accession>A0A7W7QG85</accession>
<dbReference type="Gene3D" id="3.50.50.60">
    <property type="entry name" value="FAD/NAD(P)-binding domain"/>
    <property type="match status" value="1"/>
</dbReference>
<dbReference type="Pfam" id="PF01494">
    <property type="entry name" value="FAD_binding_3"/>
    <property type="match status" value="1"/>
</dbReference>
<evidence type="ECO:0000313" key="3">
    <source>
        <dbReference type="EMBL" id="MBB4913056.1"/>
    </source>
</evidence>
<evidence type="ECO:0000256" key="1">
    <source>
        <dbReference type="SAM" id="MobiDB-lite"/>
    </source>
</evidence>
<dbReference type="SUPFAM" id="SSF51905">
    <property type="entry name" value="FAD/NAD(P)-binding domain"/>
    <property type="match status" value="1"/>
</dbReference>
<dbReference type="EMBL" id="JACHJP010000001">
    <property type="protein sequence ID" value="MBB4913056.1"/>
    <property type="molecule type" value="Genomic_DNA"/>
</dbReference>
<dbReference type="PANTHER" id="PTHR46865">
    <property type="entry name" value="OXIDOREDUCTASE-RELATED"/>
    <property type="match status" value="1"/>
</dbReference>
<dbReference type="InterPro" id="IPR051704">
    <property type="entry name" value="FAD_aromatic-hydroxylase"/>
</dbReference>
<sequence length="361" mass="39555">MRVLISGVGVGGPVLAYWLREHGAEVTLVERASTPRTGGQAVDIRGAALTVADRMGVLEQARAVRTTMRGMSMVDGDGNETMRSTEETVSGGRFDSPDIEILRDDLTAIVTAATDAEYLYGDSIAAIDQDEHGVDVTFESGARGRYDYVVGADGLHSNVRDLVFGPEHQFLHHLGTYVSIYTAPNFLGLDHWQVWHHEGEAGFGLFSDRDTDVMRVNLGFEAGPIDYDPRDTEGNKRLVEEHCSSLRWETPRLIEAMWKADDFYFDAMAQVKMDSWSRGRVTLVGDAGYCASPLSGQGTSLAMVGAYVLAEELGRKLAGAFERYEERMRPFVARNQALALENPGQGASPETVRQAAESIVI</sequence>
<reference evidence="3 4" key="1">
    <citation type="submission" date="2020-08" db="EMBL/GenBank/DDBJ databases">
        <title>Genomic Encyclopedia of Type Strains, Phase III (KMG-III): the genomes of soil and plant-associated and newly described type strains.</title>
        <authorList>
            <person name="Whitman W."/>
        </authorList>
    </citation>
    <scope>NUCLEOTIDE SEQUENCE [LARGE SCALE GENOMIC DNA]</scope>
    <source>
        <strain evidence="3 4">CECT 8840</strain>
    </source>
</reference>
<dbReference type="PRINTS" id="PR00420">
    <property type="entry name" value="RNGMNOXGNASE"/>
</dbReference>
<dbReference type="AlphaFoldDB" id="A0A7W7QG85"/>
<evidence type="ECO:0000259" key="2">
    <source>
        <dbReference type="Pfam" id="PF01494"/>
    </source>
</evidence>
<dbReference type="PANTHER" id="PTHR46865:SF2">
    <property type="entry name" value="MONOOXYGENASE"/>
    <property type="match status" value="1"/>
</dbReference>
<organism evidence="3 4">
    <name type="scientific">Streptosporangium saharense</name>
    <dbReference type="NCBI Taxonomy" id="1706840"/>
    <lineage>
        <taxon>Bacteria</taxon>
        <taxon>Bacillati</taxon>
        <taxon>Actinomycetota</taxon>
        <taxon>Actinomycetes</taxon>
        <taxon>Streptosporangiales</taxon>
        <taxon>Streptosporangiaceae</taxon>
        <taxon>Streptosporangium</taxon>
    </lineage>
</organism>
<proteinExistence type="predicted"/>
<comment type="caution">
    <text evidence="3">The sequence shown here is derived from an EMBL/GenBank/DDBJ whole genome shotgun (WGS) entry which is preliminary data.</text>
</comment>
<evidence type="ECO:0000313" key="4">
    <source>
        <dbReference type="Proteomes" id="UP000552644"/>
    </source>
</evidence>